<dbReference type="InterPro" id="IPR050490">
    <property type="entry name" value="Bact_solute-bd_prot1"/>
</dbReference>
<feature type="region of interest" description="Disordered" evidence="4">
    <location>
        <begin position="26"/>
        <end position="52"/>
    </location>
</feature>
<dbReference type="SUPFAM" id="SSF53850">
    <property type="entry name" value="Periplasmic binding protein-like II"/>
    <property type="match status" value="1"/>
</dbReference>
<keyword evidence="2" id="KW-0813">Transport</keyword>
<dbReference type="Pfam" id="PF01547">
    <property type="entry name" value="SBP_bac_1"/>
    <property type="match status" value="1"/>
</dbReference>
<dbReference type="EMBL" id="CYZE01000002">
    <property type="protein sequence ID" value="CUN73259.1"/>
    <property type="molecule type" value="Genomic_DNA"/>
</dbReference>
<evidence type="ECO:0000256" key="3">
    <source>
        <dbReference type="ARBA" id="ARBA00022729"/>
    </source>
</evidence>
<evidence type="ECO:0000313" key="6">
    <source>
        <dbReference type="EMBL" id="CUN73259.1"/>
    </source>
</evidence>
<feature type="chain" id="PRO_5008016755" evidence="5">
    <location>
        <begin position="27"/>
        <end position="474"/>
    </location>
</feature>
<dbReference type="PANTHER" id="PTHR43649:SF34">
    <property type="entry name" value="ABC TRANSPORTER PERIPLASMIC-BINDING PROTEIN YCJN-RELATED"/>
    <property type="match status" value="1"/>
</dbReference>
<evidence type="ECO:0000256" key="2">
    <source>
        <dbReference type="ARBA" id="ARBA00022448"/>
    </source>
</evidence>
<feature type="signal peptide" evidence="5">
    <location>
        <begin position="1"/>
        <end position="26"/>
    </location>
</feature>
<comment type="similarity">
    <text evidence="1">Belongs to the bacterial solute-binding protein 1 family.</text>
</comment>
<reference evidence="6 7" key="1">
    <citation type="submission" date="2015-09" db="EMBL/GenBank/DDBJ databases">
        <authorList>
            <consortium name="Pathogen Informatics"/>
        </authorList>
    </citation>
    <scope>NUCLEOTIDE SEQUENCE [LARGE SCALE GENOMIC DNA]</scope>
    <source>
        <strain evidence="6 7">2789STDY5608850</strain>
    </source>
</reference>
<accession>A0A173ZC39</accession>
<gene>
    <name evidence="6" type="ORF">ERS852407_00944</name>
</gene>
<evidence type="ECO:0000256" key="5">
    <source>
        <dbReference type="SAM" id="SignalP"/>
    </source>
</evidence>
<proteinExistence type="inferred from homology"/>
<evidence type="ECO:0000256" key="4">
    <source>
        <dbReference type="SAM" id="MobiDB-lite"/>
    </source>
</evidence>
<evidence type="ECO:0000313" key="7">
    <source>
        <dbReference type="Proteomes" id="UP000095651"/>
    </source>
</evidence>
<evidence type="ECO:0000256" key="1">
    <source>
        <dbReference type="ARBA" id="ARBA00008520"/>
    </source>
</evidence>
<name>A0A173ZC39_9FIRM</name>
<dbReference type="InterPro" id="IPR006059">
    <property type="entry name" value="SBP"/>
</dbReference>
<sequence>MRKMHQRNLAMGLCAMLLLGSTGCSNQGGNTETKQVPQTEKEQAAETTVAGEESSFDWKQFDGTTIVASVPNNVHWNSVKEYIPEFTELTGINVELDVLANNNLHDKQLLEFSKPESDFDIVAYIVSWKSEYNRAGGLEVLDPYFEDPSITYPEYDIEDFAPAFFELAGKVDGVKDYLDGPDAKLVGLPFGTETSIMAYRKDLFEKYDIKVPETYGEVMEAARIIHEKEPNMYGLSMRTSSGADSCHSWFTLGKSLGAEMFDDNWEPAFDNEGSLATLDFMKEMLVYSPPGAESFDLGASDNAFLQGLTSMIIDRDKLIGMCQDPEKSKVADTVGFALQPKADDGYLETEAGGFAVGIPANSQNKKAAFLFLQWLTSKDTDKKLALKAVTPSRLSTFSDPDVLEAQPAFVVVKEAVSHANPDWRPGIPEITRIQSQLLGVAINQVMTGAKDAKAAMEEIKEPVRKIMVEGGYIK</sequence>
<dbReference type="PROSITE" id="PS51257">
    <property type="entry name" value="PROKAR_LIPOPROTEIN"/>
    <property type="match status" value="1"/>
</dbReference>
<dbReference type="PANTHER" id="PTHR43649">
    <property type="entry name" value="ARABINOSE-BINDING PROTEIN-RELATED"/>
    <property type="match status" value="1"/>
</dbReference>
<feature type="compositionally biased region" description="Polar residues" evidence="4">
    <location>
        <begin position="26"/>
        <end position="38"/>
    </location>
</feature>
<protein>
    <submittedName>
        <fullName evidence="6">Extracellular solute-binding protein</fullName>
    </submittedName>
</protein>
<dbReference type="Proteomes" id="UP000095651">
    <property type="component" value="Unassembled WGS sequence"/>
</dbReference>
<dbReference type="RefSeq" id="WP_055653218.1">
    <property type="nucleotide sequence ID" value="NZ_CABIXC010000002.1"/>
</dbReference>
<organism evidence="6 7">
    <name type="scientific">Hungatella hathewayi</name>
    <dbReference type="NCBI Taxonomy" id="154046"/>
    <lineage>
        <taxon>Bacteria</taxon>
        <taxon>Bacillati</taxon>
        <taxon>Bacillota</taxon>
        <taxon>Clostridia</taxon>
        <taxon>Lachnospirales</taxon>
        <taxon>Lachnospiraceae</taxon>
        <taxon>Hungatella</taxon>
    </lineage>
</organism>
<dbReference type="AlphaFoldDB" id="A0A173ZC39"/>
<dbReference type="Gene3D" id="3.40.190.10">
    <property type="entry name" value="Periplasmic binding protein-like II"/>
    <property type="match status" value="2"/>
</dbReference>
<keyword evidence="3 5" id="KW-0732">Signal</keyword>